<name>A0A4S4LQA2_9AGAM</name>
<proteinExistence type="predicted"/>
<dbReference type="EMBL" id="SGPL01000273">
    <property type="protein sequence ID" value="THH14494.1"/>
    <property type="molecule type" value="Genomic_DNA"/>
</dbReference>
<sequence>MFTLSQEEKRTYYNHAKYRATDSLRCEVRVAEGSSHTTSSVGFTLREVASGREKSCTVEMEPSAQIVTPEPQTARLLNECKIHHFTLDMSLYKRWWDGVDIHDSYA</sequence>
<evidence type="ECO:0000313" key="1">
    <source>
        <dbReference type="EMBL" id="THH14494.1"/>
    </source>
</evidence>
<organism evidence="1 2">
    <name type="scientific">Bondarzewia mesenterica</name>
    <dbReference type="NCBI Taxonomy" id="1095465"/>
    <lineage>
        <taxon>Eukaryota</taxon>
        <taxon>Fungi</taxon>
        <taxon>Dikarya</taxon>
        <taxon>Basidiomycota</taxon>
        <taxon>Agaricomycotina</taxon>
        <taxon>Agaricomycetes</taxon>
        <taxon>Russulales</taxon>
        <taxon>Bondarzewiaceae</taxon>
        <taxon>Bondarzewia</taxon>
    </lineage>
</organism>
<keyword evidence="2" id="KW-1185">Reference proteome</keyword>
<dbReference type="AlphaFoldDB" id="A0A4S4LQA2"/>
<accession>A0A4S4LQA2</accession>
<gene>
    <name evidence="1" type="ORF">EW146_g5837</name>
</gene>
<comment type="caution">
    <text evidence="1">The sequence shown here is derived from an EMBL/GenBank/DDBJ whole genome shotgun (WGS) entry which is preliminary data.</text>
</comment>
<reference evidence="1 2" key="1">
    <citation type="submission" date="2019-02" db="EMBL/GenBank/DDBJ databases">
        <title>Genome sequencing of the rare red list fungi Bondarzewia mesenterica.</title>
        <authorList>
            <person name="Buettner E."/>
            <person name="Kellner H."/>
        </authorList>
    </citation>
    <scope>NUCLEOTIDE SEQUENCE [LARGE SCALE GENOMIC DNA]</scope>
    <source>
        <strain evidence="1 2">DSM 108281</strain>
    </source>
</reference>
<dbReference type="Proteomes" id="UP000310158">
    <property type="component" value="Unassembled WGS sequence"/>
</dbReference>
<protein>
    <submittedName>
        <fullName evidence="1">Uncharacterized protein</fullName>
    </submittedName>
</protein>
<evidence type="ECO:0000313" key="2">
    <source>
        <dbReference type="Proteomes" id="UP000310158"/>
    </source>
</evidence>